<feature type="coiled-coil region" evidence="1">
    <location>
        <begin position="74"/>
        <end position="101"/>
    </location>
</feature>
<gene>
    <name evidence="2" type="ORF">SUNI508_11286</name>
</gene>
<protein>
    <submittedName>
        <fullName evidence="2">Inner membrane assembly complex subunit 17</fullName>
    </submittedName>
</protein>
<comment type="caution">
    <text evidence="2">The sequence shown here is derived from an EMBL/GenBank/DDBJ whole genome shotgun (WGS) entry which is preliminary data.</text>
</comment>
<keyword evidence="3" id="KW-1185">Reference proteome</keyword>
<organism evidence="2 3">
    <name type="scientific">Seiridium unicorne</name>
    <dbReference type="NCBI Taxonomy" id="138068"/>
    <lineage>
        <taxon>Eukaryota</taxon>
        <taxon>Fungi</taxon>
        <taxon>Dikarya</taxon>
        <taxon>Ascomycota</taxon>
        <taxon>Pezizomycotina</taxon>
        <taxon>Sordariomycetes</taxon>
        <taxon>Xylariomycetidae</taxon>
        <taxon>Amphisphaeriales</taxon>
        <taxon>Sporocadaceae</taxon>
        <taxon>Seiridium</taxon>
    </lineage>
</organism>
<evidence type="ECO:0000313" key="3">
    <source>
        <dbReference type="Proteomes" id="UP001408356"/>
    </source>
</evidence>
<keyword evidence="1" id="KW-0175">Coiled coil</keyword>
<name>A0ABR2UIY7_9PEZI</name>
<reference evidence="2 3" key="1">
    <citation type="journal article" date="2024" name="J. Plant Pathol.">
        <title>Sequence and assembly of the genome of Seiridium unicorne, isolate CBS 538.82, causal agent of cypress canker disease.</title>
        <authorList>
            <person name="Scali E."/>
            <person name="Rocca G.D."/>
            <person name="Danti R."/>
            <person name="Garbelotto M."/>
            <person name="Barberini S."/>
            <person name="Baroncelli R."/>
            <person name="Emiliani G."/>
        </authorList>
    </citation>
    <scope>NUCLEOTIDE SEQUENCE [LARGE SCALE GENOMIC DNA]</scope>
    <source>
        <strain evidence="2 3">BM-138-508</strain>
    </source>
</reference>
<accession>A0ABR2UIY7</accession>
<dbReference type="Proteomes" id="UP001408356">
    <property type="component" value="Unassembled WGS sequence"/>
</dbReference>
<sequence>MKHVLPSLRAAILRSQAQPQTRFYSQSAGLRPSQQQPSFYKTFSRPIFKVALMAIFTYQLAFYAWTKLETDEIRADAAATIADLEKRIEVLEQSKAGKSKK</sequence>
<proteinExistence type="predicted"/>
<dbReference type="EMBL" id="JARVKF010000427">
    <property type="protein sequence ID" value="KAK9414444.1"/>
    <property type="molecule type" value="Genomic_DNA"/>
</dbReference>
<evidence type="ECO:0000256" key="1">
    <source>
        <dbReference type="SAM" id="Coils"/>
    </source>
</evidence>
<evidence type="ECO:0000313" key="2">
    <source>
        <dbReference type="EMBL" id="KAK9414444.1"/>
    </source>
</evidence>